<gene>
    <name evidence="2" type="ORF">LCGC14_0708670</name>
</gene>
<feature type="coiled-coil region" evidence="1">
    <location>
        <begin position="61"/>
        <end position="92"/>
    </location>
</feature>
<reference evidence="2" key="1">
    <citation type="journal article" date="2015" name="Nature">
        <title>Complex archaea that bridge the gap between prokaryotes and eukaryotes.</title>
        <authorList>
            <person name="Spang A."/>
            <person name="Saw J.H."/>
            <person name="Jorgensen S.L."/>
            <person name="Zaremba-Niedzwiedzka K."/>
            <person name="Martijn J."/>
            <person name="Lind A.E."/>
            <person name="van Eijk R."/>
            <person name="Schleper C."/>
            <person name="Guy L."/>
            <person name="Ettema T.J."/>
        </authorList>
    </citation>
    <scope>NUCLEOTIDE SEQUENCE</scope>
</reference>
<dbReference type="AlphaFoldDB" id="A0A0F9TNA9"/>
<protein>
    <submittedName>
        <fullName evidence="2">Uncharacterized protein</fullName>
    </submittedName>
</protein>
<accession>A0A0F9TNA9</accession>
<comment type="caution">
    <text evidence="2">The sequence shown here is derived from an EMBL/GenBank/DDBJ whole genome shotgun (WGS) entry which is preliminary data.</text>
</comment>
<proteinExistence type="predicted"/>
<keyword evidence="1" id="KW-0175">Coiled coil</keyword>
<dbReference type="EMBL" id="LAZR01001550">
    <property type="protein sequence ID" value="KKN42893.1"/>
    <property type="molecule type" value="Genomic_DNA"/>
</dbReference>
<organism evidence="2">
    <name type="scientific">marine sediment metagenome</name>
    <dbReference type="NCBI Taxonomy" id="412755"/>
    <lineage>
        <taxon>unclassified sequences</taxon>
        <taxon>metagenomes</taxon>
        <taxon>ecological metagenomes</taxon>
    </lineage>
</organism>
<sequence length="168" mass="19669">MSQKDRELDRVQKAMRKNVIKINTATQNAAVSAIHIKTFESQIEYQTTLYNDIVGKLKLQIDRSVENAKNLHDKLEELLKEKESLHVQLKLAFNFGKVECEYCLRYFTTQGIKRHQDNCSSKPEIKIEEEHIEEVNEIKDDLDAKKKDLQAQLKQLEKMSEKKLPPKE</sequence>
<evidence type="ECO:0000313" key="2">
    <source>
        <dbReference type="EMBL" id="KKN42893.1"/>
    </source>
</evidence>
<name>A0A0F9TNA9_9ZZZZ</name>
<evidence type="ECO:0000256" key="1">
    <source>
        <dbReference type="SAM" id="Coils"/>
    </source>
</evidence>
<feature type="coiled-coil region" evidence="1">
    <location>
        <begin position="125"/>
        <end position="162"/>
    </location>
</feature>